<dbReference type="RefSeq" id="XP_031918343.1">
    <property type="nucleotide sequence ID" value="XM_032053442.1"/>
</dbReference>
<evidence type="ECO:0000313" key="2">
    <source>
        <dbReference type="Proteomes" id="UP000325672"/>
    </source>
</evidence>
<dbReference type="GeneID" id="43637652"/>
<proteinExistence type="predicted"/>
<evidence type="ECO:0000313" key="1">
    <source>
        <dbReference type="EMBL" id="KAE8142280.1"/>
    </source>
</evidence>
<dbReference type="Proteomes" id="UP000325672">
    <property type="component" value="Unassembled WGS sequence"/>
</dbReference>
<dbReference type="EMBL" id="ML743555">
    <property type="protein sequence ID" value="KAE8142280.1"/>
    <property type="molecule type" value="Genomic_DNA"/>
</dbReference>
<sequence>MQLPAPCDDPMHQSPYNLFALRVYLASARWRRLYRSYRTCGPSARRIPRKRIRRGCPGQEDGKVPGESFGYQWLTALCWLFRICMVNLICAIGV</sequence>
<accession>A0A5N6T7P1</accession>
<dbReference type="AlphaFoldDB" id="A0A5N6T7P1"/>
<name>A0A5N6T7P1_ASPPS</name>
<gene>
    <name evidence="1" type="ORF">BDV38DRAFT_236259</name>
</gene>
<keyword evidence="2" id="KW-1185">Reference proteome</keyword>
<organism evidence="1 2">
    <name type="scientific">Aspergillus pseudotamarii</name>
    <dbReference type="NCBI Taxonomy" id="132259"/>
    <lineage>
        <taxon>Eukaryota</taxon>
        <taxon>Fungi</taxon>
        <taxon>Dikarya</taxon>
        <taxon>Ascomycota</taxon>
        <taxon>Pezizomycotina</taxon>
        <taxon>Eurotiomycetes</taxon>
        <taxon>Eurotiomycetidae</taxon>
        <taxon>Eurotiales</taxon>
        <taxon>Aspergillaceae</taxon>
        <taxon>Aspergillus</taxon>
        <taxon>Aspergillus subgen. Circumdati</taxon>
    </lineage>
</organism>
<protein>
    <submittedName>
        <fullName evidence="1">Uncharacterized protein</fullName>
    </submittedName>
</protein>
<reference evidence="1 2" key="1">
    <citation type="submission" date="2019-04" db="EMBL/GenBank/DDBJ databases">
        <title>Friends and foes A comparative genomics study of 23 Aspergillus species from section Flavi.</title>
        <authorList>
            <consortium name="DOE Joint Genome Institute"/>
            <person name="Kjaerbolling I."/>
            <person name="Vesth T."/>
            <person name="Frisvad J.C."/>
            <person name="Nybo J.L."/>
            <person name="Theobald S."/>
            <person name="Kildgaard S."/>
            <person name="Isbrandt T."/>
            <person name="Kuo A."/>
            <person name="Sato A."/>
            <person name="Lyhne E.K."/>
            <person name="Kogle M.E."/>
            <person name="Wiebenga A."/>
            <person name="Kun R.S."/>
            <person name="Lubbers R.J."/>
            <person name="Makela M.R."/>
            <person name="Barry K."/>
            <person name="Chovatia M."/>
            <person name="Clum A."/>
            <person name="Daum C."/>
            <person name="Haridas S."/>
            <person name="He G."/>
            <person name="LaButti K."/>
            <person name="Lipzen A."/>
            <person name="Mondo S."/>
            <person name="Riley R."/>
            <person name="Salamov A."/>
            <person name="Simmons B.A."/>
            <person name="Magnuson J.K."/>
            <person name="Henrissat B."/>
            <person name="Mortensen U.H."/>
            <person name="Larsen T.O."/>
            <person name="Devries R.P."/>
            <person name="Grigoriev I.V."/>
            <person name="Machida M."/>
            <person name="Baker S.E."/>
            <person name="Andersen M.R."/>
        </authorList>
    </citation>
    <scope>NUCLEOTIDE SEQUENCE [LARGE SCALE GENOMIC DNA]</scope>
    <source>
        <strain evidence="1 2">CBS 117625</strain>
    </source>
</reference>